<evidence type="ECO:0000313" key="3">
    <source>
        <dbReference type="EMBL" id="OZF99331.1"/>
    </source>
</evidence>
<feature type="compositionally biased region" description="Acidic residues" evidence="1">
    <location>
        <begin position="53"/>
        <end position="70"/>
    </location>
</feature>
<reference evidence="4" key="1">
    <citation type="submission" date="2017-08" db="EMBL/GenBank/DDBJ databases">
        <authorList>
            <person name="Fierst J.L."/>
        </authorList>
    </citation>
    <scope>NUCLEOTIDE SEQUENCE [LARGE SCALE GENOMIC DNA]</scope>
    <source>
        <strain evidence="4">PX439</strain>
    </source>
</reference>
<dbReference type="EMBL" id="NMWX01000006">
    <property type="protein sequence ID" value="OZF99331.1"/>
    <property type="molecule type" value="Genomic_DNA"/>
</dbReference>
<evidence type="ECO:0000313" key="4">
    <source>
        <dbReference type="Proteomes" id="UP000216624"/>
    </source>
</evidence>
<protein>
    <submittedName>
        <fullName evidence="3">Uncharacterized protein</fullName>
    </submittedName>
</protein>
<evidence type="ECO:0000313" key="5">
    <source>
        <dbReference type="Proteomes" id="UP000483820"/>
    </source>
</evidence>
<organism evidence="3 4">
    <name type="scientific">Caenorhabditis remanei</name>
    <name type="common">Caenorhabditis vulgaris</name>
    <dbReference type="NCBI Taxonomy" id="31234"/>
    <lineage>
        <taxon>Eukaryota</taxon>
        <taxon>Metazoa</taxon>
        <taxon>Ecdysozoa</taxon>
        <taxon>Nematoda</taxon>
        <taxon>Chromadorea</taxon>
        <taxon>Rhabditida</taxon>
        <taxon>Rhabditina</taxon>
        <taxon>Rhabditomorpha</taxon>
        <taxon>Rhabditoidea</taxon>
        <taxon>Rhabditidae</taxon>
        <taxon>Peloderinae</taxon>
        <taxon>Caenorhabditis</taxon>
    </lineage>
</organism>
<dbReference type="AlphaFoldDB" id="A0A261AMR0"/>
<reference evidence="2 5" key="3">
    <citation type="submission" date="2019-12" db="EMBL/GenBank/DDBJ databases">
        <title>Chromosome-level assembly of the Caenorhabditis remanei genome.</title>
        <authorList>
            <person name="Teterina A.A."/>
            <person name="Willis J.H."/>
            <person name="Phillips P.C."/>
        </authorList>
    </citation>
    <scope>NUCLEOTIDE SEQUENCE [LARGE SCALE GENOMIC DNA]</scope>
    <source>
        <strain evidence="2 5">PX506</strain>
        <tissue evidence="2">Whole organism</tissue>
    </source>
</reference>
<feature type="non-terminal residue" evidence="3">
    <location>
        <position position="1"/>
    </location>
</feature>
<accession>A0A261AMR0</accession>
<sequence length="70" mass="8120">MENLSRAMLRDGFHIVETRDNNIILMRGLQTVYNQNGSEFTLINGMTRVDAHGEEDEEDDDEEEESDEDE</sequence>
<dbReference type="Proteomes" id="UP000216624">
    <property type="component" value="Unassembled WGS sequence"/>
</dbReference>
<feature type="region of interest" description="Disordered" evidence="1">
    <location>
        <begin position="48"/>
        <end position="70"/>
    </location>
</feature>
<dbReference type="EMBL" id="WUAV01000001">
    <property type="protein sequence ID" value="KAF1769768.1"/>
    <property type="molecule type" value="Genomic_DNA"/>
</dbReference>
<comment type="caution">
    <text evidence="3">The sequence shown here is derived from an EMBL/GenBank/DDBJ whole genome shotgun (WGS) entry which is preliminary data.</text>
</comment>
<proteinExistence type="predicted"/>
<dbReference type="Proteomes" id="UP000483820">
    <property type="component" value="Chromosome I"/>
</dbReference>
<gene>
    <name evidence="3" type="ORF">FL82_04669</name>
    <name evidence="2" type="ORF">GCK72_001585</name>
</gene>
<name>A0A261AMR0_CAERE</name>
<keyword evidence="4" id="KW-1185">Reference proteome</keyword>
<evidence type="ECO:0000256" key="1">
    <source>
        <dbReference type="SAM" id="MobiDB-lite"/>
    </source>
</evidence>
<reference evidence="3" key="2">
    <citation type="submission" date="2017-08" db="EMBL/GenBank/DDBJ databases">
        <authorList>
            <person name="de Groot N.N."/>
        </authorList>
    </citation>
    <scope>NUCLEOTIDE SEQUENCE [LARGE SCALE GENOMIC DNA]</scope>
    <source>
        <strain evidence="3">PX439</strain>
    </source>
</reference>
<evidence type="ECO:0000313" key="2">
    <source>
        <dbReference type="EMBL" id="KAF1769768.1"/>
    </source>
</evidence>